<organism evidence="1 2">
    <name type="scientific">Artomyces pyxidatus</name>
    <dbReference type="NCBI Taxonomy" id="48021"/>
    <lineage>
        <taxon>Eukaryota</taxon>
        <taxon>Fungi</taxon>
        <taxon>Dikarya</taxon>
        <taxon>Basidiomycota</taxon>
        <taxon>Agaricomycotina</taxon>
        <taxon>Agaricomycetes</taxon>
        <taxon>Russulales</taxon>
        <taxon>Auriscalpiaceae</taxon>
        <taxon>Artomyces</taxon>
    </lineage>
</organism>
<sequence>MGTYCVSRECHAAVRTRWMCGIPSQSWTQHLLWFRLASLSPPHKRCRLSIGAAGLSFSHRPPPVTPHKQRVRPGEATRHHRSLSDTPRNDSSSARQDIKRFQNRSYERLASLRNRSALRRRYTVVDGQPPSRESRT</sequence>
<protein>
    <submittedName>
        <fullName evidence="1">Uncharacterized protein</fullName>
    </submittedName>
</protein>
<evidence type="ECO:0000313" key="2">
    <source>
        <dbReference type="Proteomes" id="UP000814140"/>
    </source>
</evidence>
<comment type="caution">
    <text evidence="1">The sequence shown here is derived from an EMBL/GenBank/DDBJ whole genome shotgun (WGS) entry which is preliminary data.</text>
</comment>
<dbReference type="Proteomes" id="UP000814140">
    <property type="component" value="Unassembled WGS sequence"/>
</dbReference>
<keyword evidence="2" id="KW-1185">Reference proteome</keyword>
<gene>
    <name evidence="1" type="ORF">BV25DRAFT_129691</name>
</gene>
<proteinExistence type="predicted"/>
<name>A0ACB8TAK6_9AGAM</name>
<reference evidence="1" key="2">
    <citation type="journal article" date="2022" name="New Phytol.">
        <title>Evolutionary transition to the ectomycorrhizal habit in the genomes of a hyperdiverse lineage of mushroom-forming fungi.</title>
        <authorList>
            <person name="Looney B."/>
            <person name="Miyauchi S."/>
            <person name="Morin E."/>
            <person name="Drula E."/>
            <person name="Courty P.E."/>
            <person name="Kohler A."/>
            <person name="Kuo A."/>
            <person name="LaButti K."/>
            <person name="Pangilinan J."/>
            <person name="Lipzen A."/>
            <person name="Riley R."/>
            <person name="Andreopoulos W."/>
            <person name="He G."/>
            <person name="Johnson J."/>
            <person name="Nolan M."/>
            <person name="Tritt A."/>
            <person name="Barry K.W."/>
            <person name="Grigoriev I.V."/>
            <person name="Nagy L.G."/>
            <person name="Hibbett D."/>
            <person name="Henrissat B."/>
            <person name="Matheny P.B."/>
            <person name="Labbe J."/>
            <person name="Martin F.M."/>
        </authorList>
    </citation>
    <scope>NUCLEOTIDE SEQUENCE</scope>
    <source>
        <strain evidence="1">HHB10654</strain>
    </source>
</reference>
<accession>A0ACB8TAK6</accession>
<reference evidence="1" key="1">
    <citation type="submission" date="2021-03" db="EMBL/GenBank/DDBJ databases">
        <authorList>
            <consortium name="DOE Joint Genome Institute"/>
            <person name="Ahrendt S."/>
            <person name="Looney B.P."/>
            <person name="Miyauchi S."/>
            <person name="Morin E."/>
            <person name="Drula E."/>
            <person name="Courty P.E."/>
            <person name="Chicoki N."/>
            <person name="Fauchery L."/>
            <person name="Kohler A."/>
            <person name="Kuo A."/>
            <person name="Labutti K."/>
            <person name="Pangilinan J."/>
            <person name="Lipzen A."/>
            <person name="Riley R."/>
            <person name="Andreopoulos W."/>
            <person name="He G."/>
            <person name="Johnson J."/>
            <person name="Barry K.W."/>
            <person name="Grigoriev I.V."/>
            <person name="Nagy L."/>
            <person name="Hibbett D."/>
            <person name="Henrissat B."/>
            <person name="Matheny P.B."/>
            <person name="Labbe J."/>
            <person name="Martin F."/>
        </authorList>
    </citation>
    <scope>NUCLEOTIDE SEQUENCE</scope>
    <source>
        <strain evidence="1">HHB10654</strain>
    </source>
</reference>
<dbReference type="EMBL" id="MU277196">
    <property type="protein sequence ID" value="KAI0065076.1"/>
    <property type="molecule type" value="Genomic_DNA"/>
</dbReference>
<evidence type="ECO:0000313" key="1">
    <source>
        <dbReference type="EMBL" id="KAI0065076.1"/>
    </source>
</evidence>